<dbReference type="PANTHER" id="PTHR24115">
    <property type="entry name" value="KINESIN-RELATED"/>
    <property type="match status" value="1"/>
</dbReference>
<dbReference type="InterPro" id="IPR001752">
    <property type="entry name" value="Kinesin_motor_dom"/>
</dbReference>
<keyword evidence="6" id="KW-0505">Motor protein</keyword>
<dbReference type="GO" id="GO:0005874">
    <property type="term" value="C:microtubule"/>
    <property type="evidence" value="ECO:0007669"/>
    <property type="project" value="UniProtKB-KW"/>
</dbReference>
<evidence type="ECO:0000313" key="9">
    <source>
        <dbReference type="EMBL" id="RZF41796.1"/>
    </source>
</evidence>
<keyword evidence="2 6" id="KW-0547">Nucleotide-binding</keyword>
<evidence type="ECO:0000256" key="1">
    <source>
        <dbReference type="ARBA" id="ARBA00004245"/>
    </source>
</evidence>
<dbReference type="OrthoDB" id="2403182at2759"/>
<comment type="similarity">
    <text evidence="5 6">Belongs to the TRAFAC class myosin-kinesin ATPase superfamily. Kinesin family.</text>
</comment>
<proteinExistence type="inferred from homology"/>
<dbReference type="GO" id="GO:0005524">
    <property type="term" value="F:ATP binding"/>
    <property type="evidence" value="ECO:0007669"/>
    <property type="project" value="UniProtKB-KW"/>
</dbReference>
<dbReference type="Proteomes" id="UP000291343">
    <property type="component" value="Unassembled WGS sequence"/>
</dbReference>
<keyword evidence="6" id="KW-0493">Microtubule</keyword>
<evidence type="ECO:0000259" key="8">
    <source>
        <dbReference type="PROSITE" id="PS50067"/>
    </source>
</evidence>
<dbReference type="GO" id="GO:0008017">
    <property type="term" value="F:microtubule binding"/>
    <property type="evidence" value="ECO:0007669"/>
    <property type="project" value="InterPro"/>
</dbReference>
<evidence type="ECO:0000313" key="10">
    <source>
        <dbReference type="Proteomes" id="UP000291343"/>
    </source>
</evidence>
<comment type="caution">
    <text evidence="5">Lacks conserved residue(s) required for the propagation of feature annotation.</text>
</comment>
<evidence type="ECO:0000256" key="2">
    <source>
        <dbReference type="ARBA" id="ARBA00022741"/>
    </source>
</evidence>
<feature type="region of interest" description="Disordered" evidence="7">
    <location>
        <begin position="1"/>
        <end position="22"/>
    </location>
</feature>
<dbReference type="GO" id="GO:0005634">
    <property type="term" value="C:nucleus"/>
    <property type="evidence" value="ECO:0007669"/>
    <property type="project" value="TreeGrafter"/>
</dbReference>
<comment type="subcellular location">
    <subcellularLocation>
        <location evidence="1">Cytoplasm</location>
        <location evidence="1">Cytoskeleton</location>
    </subcellularLocation>
</comment>
<dbReference type="Pfam" id="PF00225">
    <property type="entry name" value="Kinesin"/>
    <property type="match status" value="2"/>
</dbReference>
<dbReference type="SUPFAM" id="SSF52540">
    <property type="entry name" value="P-loop containing nucleoside triphosphate hydrolases"/>
    <property type="match status" value="1"/>
</dbReference>
<organism evidence="9 10">
    <name type="scientific">Laodelphax striatellus</name>
    <name type="common">Small brown planthopper</name>
    <name type="synonym">Delphax striatella</name>
    <dbReference type="NCBI Taxonomy" id="195883"/>
    <lineage>
        <taxon>Eukaryota</taxon>
        <taxon>Metazoa</taxon>
        <taxon>Ecdysozoa</taxon>
        <taxon>Arthropoda</taxon>
        <taxon>Hexapoda</taxon>
        <taxon>Insecta</taxon>
        <taxon>Pterygota</taxon>
        <taxon>Neoptera</taxon>
        <taxon>Paraneoptera</taxon>
        <taxon>Hemiptera</taxon>
        <taxon>Auchenorrhyncha</taxon>
        <taxon>Fulgoroidea</taxon>
        <taxon>Delphacidae</taxon>
        <taxon>Criomorphinae</taxon>
        <taxon>Laodelphax</taxon>
    </lineage>
</organism>
<evidence type="ECO:0000256" key="4">
    <source>
        <dbReference type="ARBA" id="ARBA00023212"/>
    </source>
</evidence>
<dbReference type="InterPro" id="IPR027640">
    <property type="entry name" value="Kinesin-like_fam"/>
</dbReference>
<dbReference type="SMR" id="A0A482X7Y5"/>
<protein>
    <recommendedName>
        <fullName evidence="6">Kinesin-like protein</fullName>
    </recommendedName>
</protein>
<dbReference type="GO" id="GO:0003777">
    <property type="term" value="F:microtubule motor activity"/>
    <property type="evidence" value="ECO:0007669"/>
    <property type="project" value="InterPro"/>
</dbReference>
<dbReference type="PANTHER" id="PTHR24115:SF600">
    <property type="entry name" value="KINESIN-LIKE PROTEIN KIF23"/>
    <property type="match status" value="1"/>
</dbReference>
<sequence>MKRVKQQQTVKSTIKKARSNESVKEKHPLQVYCRVRPLQNENESSCVNIEPPNSLLLTVTDANRAALQRQMRFVFKHVFDETTTQEQVFKETSLPLVQNLICGRNGLLRDAYGDMMRGGPASTEKLSVNEENVYSVFITYIEIYNNSVYDLLEDYQSDDCTRVRAPQPKIIREDGSKNMYVHGVDEIEVSTPEEAVEIFYRGQKRRRLAHTASHTESSRSGAERQKLLSISQLSLVDLAGSERTSRSKTAGARLREAGNINNSLMTLRSCFELLRENQQNGTSK</sequence>
<dbReference type="EMBL" id="QKKF02016138">
    <property type="protein sequence ID" value="RZF41796.1"/>
    <property type="molecule type" value="Genomic_DNA"/>
</dbReference>
<dbReference type="InterPro" id="IPR019821">
    <property type="entry name" value="Kinesin_motor_CS"/>
</dbReference>
<evidence type="ECO:0000256" key="5">
    <source>
        <dbReference type="PROSITE-ProRule" id="PRU00283"/>
    </source>
</evidence>
<accession>A0A482X7Y5</accession>
<dbReference type="PROSITE" id="PS00411">
    <property type="entry name" value="KINESIN_MOTOR_1"/>
    <property type="match status" value="1"/>
</dbReference>
<name>A0A482X7Y5_LAOST</name>
<evidence type="ECO:0000256" key="7">
    <source>
        <dbReference type="SAM" id="MobiDB-lite"/>
    </source>
</evidence>
<reference evidence="9 10" key="1">
    <citation type="journal article" date="2017" name="Gigascience">
        <title>Genome sequence of the small brown planthopper, Laodelphax striatellus.</title>
        <authorList>
            <person name="Zhu J."/>
            <person name="Jiang F."/>
            <person name="Wang X."/>
            <person name="Yang P."/>
            <person name="Bao Y."/>
            <person name="Zhao W."/>
            <person name="Wang W."/>
            <person name="Lu H."/>
            <person name="Wang Q."/>
            <person name="Cui N."/>
            <person name="Li J."/>
            <person name="Chen X."/>
            <person name="Luo L."/>
            <person name="Yu J."/>
            <person name="Kang L."/>
            <person name="Cui F."/>
        </authorList>
    </citation>
    <scope>NUCLEOTIDE SEQUENCE [LARGE SCALE GENOMIC DNA]</scope>
    <source>
        <strain evidence="9">Lst14</strain>
    </source>
</reference>
<keyword evidence="3 6" id="KW-0067">ATP-binding</keyword>
<dbReference type="InParanoid" id="A0A482X7Y5"/>
<keyword evidence="4" id="KW-0963">Cytoplasm</keyword>
<keyword evidence="10" id="KW-1185">Reference proteome</keyword>
<dbReference type="GO" id="GO:0051256">
    <property type="term" value="P:mitotic spindle midzone assembly"/>
    <property type="evidence" value="ECO:0007669"/>
    <property type="project" value="TreeGrafter"/>
</dbReference>
<dbReference type="GO" id="GO:0016887">
    <property type="term" value="F:ATP hydrolysis activity"/>
    <property type="evidence" value="ECO:0007669"/>
    <property type="project" value="TreeGrafter"/>
</dbReference>
<dbReference type="GO" id="GO:0007018">
    <property type="term" value="P:microtubule-based movement"/>
    <property type="evidence" value="ECO:0007669"/>
    <property type="project" value="InterPro"/>
</dbReference>
<keyword evidence="4" id="KW-0206">Cytoskeleton</keyword>
<feature type="compositionally biased region" description="Polar residues" evidence="7">
    <location>
        <begin position="1"/>
        <end position="12"/>
    </location>
</feature>
<dbReference type="InterPro" id="IPR027417">
    <property type="entry name" value="P-loop_NTPase"/>
</dbReference>
<dbReference type="PROSITE" id="PS50067">
    <property type="entry name" value="KINESIN_MOTOR_2"/>
    <property type="match status" value="1"/>
</dbReference>
<evidence type="ECO:0000256" key="3">
    <source>
        <dbReference type="ARBA" id="ARBA00022840"/>
    </source>
</evidence>
<gene>
    <name evidence="9" type="ORF">LSTR_LSTR005258</name>
</gene>
<dbReference type="GO" id="GO:0005871">
    <property type="term" value="C:kinesin complex"/>
    <property type="evidence" value="ECO:0007669"/>
    <property type="project" value="TreeGrafter"/>
</dbReference>
<evidence type="ECO:0000256" key="6">
    <source>
        <dbReference type="RuleBase" id="RU000394"/>
    </source>
</evidence>
<feature type="domain" description="Kinesin motor" evidence="8">
    <location>
        <begin position="28"/>
        <end position="284"/>
    </location>
</feature>
<dbReference type="STRING" id="195883.A0A482X7Y5"/>
<dbReference type="InterPro" id="IPR036961">
    <property type="entry name" value="Kinesin_motor_dom_sf"/>
</dbReference>
<dbReference type="AlphaFoldDB" id="A0A482X7Y5"/>
<dbReference type="SMART" id="SM00129">
    <property type="entry name" value="KISc"/>
    <property type="match status" value="1"/>
</dbReference>
<dbReference type="Gene3D" id="3.40.850.10">
    <property type="entry name" value="Kinesin motor domain"/>
    <property type="match status" value="1"/>
</dbReference>
<comment type="caution">
    <text evidence="9">The sequence shown here is derived from an EMBL/GenBank/DDBJ whole genome shotgun (WGS) entry which is preliminary data.</text>
</comment>